<name>A0ACC3CE27_PYRYE</name>
<dbReference type="EMBL" id="CM020620">
    <property type="protein sequence ID" value="KAK1868209.1"/>
    <property type="molecule type" value="Genomic_DNA"/>
</dbReference>
<accession>A0ACC3CE27</accession>
<organism evidence="1 2">
    <name type="scientific">Pyropia yezoensis</name>
    <name type="common">Susabi-nori</name>
    <name type="synonym">Porphyra yezoensis</name>
    <dbReference type="NCBI Taxonomy" id="2788"/>
    <lineage>
        <taxon>Eukaryota</taxon>
        <taxon>Rhodophyta</taxon>
        <taxon>Bangiophyceae</taxon>
        <taxon>Bangiales</taxon>
        <taxon>Bangiaceae</taxon>
        <taxon>Pyropia</taxon>
    </lineage>
</organism>
<protein>
    <submittedName>
        <fullName evidence="1">Uncharacterized protein</fullName>
    </submittedName>
</protein>
<sequence length="288" mass="28490">MDSLLLVQPSNVDFPATSAPAGSVGDYASAWLRLSSASATPVAFKVKTTKPSRYCVRPNHGVVLPNGGVVDVEVICLEPPAPTVGAGGVGAGATPVVSGMMADLPVLPSAIRAEAGLSPAVGAAEAAAPSRPSEAVPRSTAAVDDGEAASAATTAAEEERSRREAQLAATEARVADLEAQLDASVSEREGLSQALISARSAAALAEAEAAEAAAAQAAAEAASAEREAVARVGSVTDGVHAVTDEATALAKEVGGKGGVLAASPGGGVSYLNALLLCLMVMLLTKLFL</sequence>
<keyword evidence="2" id="KW-1185">Reference proteome</keyword>
<proteinExistence type="predicted"/>
<evidence type="ECO:0000313" key="1">
    <source>
        <dbReference type="EMBL" id="KAK1868209.1"/>
    </source>
</evidence>
<gene>
    <name evidence="1" type="ORF">I4F81_010703</name>
</gene>
<comment type="caution">
    <text evidence="1">The sequence shown here is derived from an EMBL/GenBank/DDBJ whole genome shotgun (WGS) entry which is preliminary data.</text>
</comment>
<dbReference type="Proteomes" id="UP000798662">
    <property type="component" value="Chromosome 3"/>
</dbReference>
<reference evidence="1" key="1">
    <citation type="submission" date="2019-11" db="EMBL/GenBank/DDBJ databases">
        <title>Nori genome reveals adaptations in red seaweeds to the harsh intertidal environment.</title>
        <authorList>
            <person name="Wang D."/>
            <person name="Mao Y."/>
        </authorList>
    </citation>
    <scope>NUCLEOTIDE SEQUENCE</scope>
    <source>
        <tissue evidence="1">Gametophyte</tissue>
    </source>
</reference>
<evidence type="ECO:0000313" key="2">
    <source>
        <dbReference type="Proteomes" id="UP000798662"/>
    </source>
</evidence>